<accession>A0A498MCJ0</accession>
<organism evidence="1 2">
    <name type="scientific">Labeo rohita</name>
    <name type="common">Indian major carp</name>
    <name type="synonym">Cyprinus rohita</name>
    <dbReference type="NCBI Taxonomy" id="84645"/>
    <lineage>
        <taxon>Eukaryota</taxon>
        <taxon>Metazoa</taxon>
        <taxon>Chordata</taxon>
        <taxon>Craniata</taxon>
        <taxon>Vertebrata</taxon>
        <taxon>Euteleostomi</taxon>
        <taxon>Actinopterygii</taxon>
        <taxon>Neopterygii</taxon>
        <taxon>Teleostei</taxon>
        <taxon>Ostariophysi</taxon>
        <taxon>Cypriniformes</taxon>
        <taxon>Cyprinidae</taxon>
        <taxon>Labeoninae</taxon>
        <taxon>Labeonini</taxon>
        <taxon>Labeo</taxon>
    </lineage>
</organism>
<comment type="caution">
    <text evidence="1">The sequence shown here is derived from an EMBL/GenBank/DDBJ whole genome shotgun (WGS) entry which is preliminary data.</text>
</comment>
<evidence type="ECO:0008006" key="3">
    <source>
        <dbReference type="Google" id="ProtNLM"/>
    </source>
</evidence>
<protein>
    <recommendedName>
        <fullName evidence="3">Reverse transcriptase domain-containing protein</fullName>
    </recommendedName>
</protein>
<dbReference type="EMBL" id="QBIY01012732">
    <property type="protein sequence ID" value="RXN17950.1"/>
    <property type="molecule type" value="Genomic_DNA"/>
</dbReference>
<gene>
    <name evidence="1" type="ORF">ROHU_026500</name>
</gene>
<name>A0A498MCJ0_LABRO</name>
<keyword evidence="2" id="KW-1185">Reference proteome</keyword>
<reference evidence="1 2" key="1">
    <citation type="submission" date="2018-03" db="EMBL/GenBank/DDBJ databases">
        <title>Draft genome sequence of Rohu Carp (Labeo rohita).</title>
        <authorList>
            <person name="Das P."/>
            <person name="Kushwaha B."/>
            <person name="Joshi C.G."/>
            <person name="Kumar D."/>
            <person name="Nagpure N.S."/>
            <person name="Sahoo L."/>
            <person name="Das S.P."/>
            <person name="Bit A."/>
            <person name="Patnaik S."/>
            <person name="Meher P.K."/>
            <person name="Jayasankar P."/>
            <person name="Koringa P.G."/>
            <person name="Patel N.V."/>
            <person name="Hinsu A.T."/>
            <person name="Kumar R."/>
            <person name="Pandey M."/>
            <person name="Agarwal S."/>
            <person name="Srivastava S."/>
            <person name="Singh M."/>
            <person name="Iquebal M.A."/>
            <person name="Jaiswal S."/>
            <person name="Angadi U.B."/>
            <person name="Kumar N."/>
            <person name="Raza M."/>
            <person name="Shah T.M."/>
            <person name="Rai A."/>
            <person name="Jena J.K."/>
        </authorList>
    </citation>
    <scope>NUCLEOTIDE SEQUENCE [LARGE SCALE GENOMIC DNA]</scope>
    <source>
        <strain evidence="1">DASCIFA01</strain>
        <tissue evidence="1">Testis</tissue>
    </source>
</reference>
<dbReference type="Proteomes" id="UP000290572">
    <property type="component" value="Unassembled WGS sequence"/>
</dbReference>
<proteinExistence type="predicted"/>
<sequence>MCVQFADDQFVTDLMFADDSAIFVQDDAEATDILYDIARHARPYGLKISAEKTKVMTTDGSPATVYLEDVLLEQVQKI</sequence>
<evidence type="ECO:0000313" key="2">
    <source>
        <dbReference type="Proteomes" id="UP000290572"/>
    </source>
</evidence>
<evidence type="ECO:0000313" key="1">
    <source>
        <dbReference type="EMBL" id="RXN17950.1"/>
    </source>
</evidence>
<dbReference type="AlphaFoldDB" id="A0A498MCJ0"/>